<dbReference type="Proteomes" id="UP000244168">
    <property type="component" value="Unassembled WGS sequence"/>
</dbReference>
<name>A0A2T5JAE1_9SPHI</name>
<feature type="domain" description="Thioredoxin" evidence="3">
    <location>
        <begin position="479"/>
        <end position="633"/>
    </location>
</feature>
<dbReference type="InterPro" id="IPR000866">
    <property type="entry name" value="AhpC/TSA"/>
</dbReference>
<protein>
    <submittedName>
        <fullName evidence="4">Thiol-disulfide isomerase/thioredoxin</fullName>
    </submittedName>
</protein>
<dbReference type="PROSITE" id="PS51352">
    <property type="entry name" value="THIOREDOXIN_2"/>
    <property type="match status" value="1"/>
</dbReference>
<comment type="caution">
    <text evidence="4">The sequence shown here is derived from an EMBL/GenBank/DDBJ whole genome shotgun (WGS) entry which is preliminary data.</text>
</comment>
<dbReference type="GO" id="GO:0016491">
    <property type="term" value="F:oxidoreductase activity"/>
    <property type="evidence" value="ECO:0007669"/>
    <property type="project" value="InterPro"/>
</dbReference>
<gene>
    <name evidence="4" type="ORF">C8P68_104530</name>
</gene>
<dbReference type="CDD" id="cd02966">
    <property type="entry name" value="TlpA_like_family"/>
    <property type="match status" value="1"/>
</dbReference>
<dbReference type="GO" id="GO:0016853">
    <property type="term" value="F:isomerase activity"/>
    <property type="evidence" value="ECO:0007669"/>
    <property type="project" value="UniProtKB-KW"/>
</dbReference>
<organism evidence="4 5">
    <name type="scientific">Mucilaginibacter yixingensis</name>
    <dbReference type="NCBI Taxonomy" id="1295612"/>
    <lineage>
        <taxon>Bacteria</taxon>
        <taxon>Pseudomonadati</taxon>
        <taxon>Bacteroidota</taxon>
        <taxon>Sphingobacteriia</taxon>
        <taxon>Sphingobacteriales</taxon>
        <taxon>Sphingobacteriaceae</taxon>
        <taxon>Mucilaginibacter</taxon>
    </lineage>
</organism>
<sequence>MKKITLLLILPFLMAKTVHAQNEHLKLSADQPSAGSTVGFTYNPDGTILAGKKKVEAAVYYMDFKDSPADDVVLTADGNGVKGSLNIPSTAKAFFLSFAAGKIDDNNSQGYFYFIYENGKPVEGAYGAKALWCSSSLSAYSGIKSSNIPEAIKLYEKEFELYPQSKAEFSSNYIMALSTSGNDQYKAKADALVNEMAKSGDEKQMQVAMSIFMRQQKKAQVDSLASILKTKMLANLSVKGKKAAAIDQEKDLAKKELLIDDFAKSFPDDLSAKLSMVDYWRGQTAKAYLNGGKLGDFERVYAAINNKATLAGFFNNFAYDNAKQGKDLELDARICKLALDLAQKDVDNPAPRPFKTPKDTKHYVEGVYGTYADSYAYILIKQGKYLEAYNYDQPVYEKNKGNIQIVETYVDILMGLNKYQEVLATIEIILKRGAATAKMDKDLKIAYVKTKGSDAGFDDYYAGFKNATDIKLRASLSKEMMKQPAPGFTLKDLDGKTVSLADMKGKVVIVDFWATWCGPCKSSFPGMQMAVNKFKDNPNVKFVFIDTWEHAENYIDGVKDFIAQTKYPFHVLLDEKGEDGRQSKVVSAYGVNGIPTKFIIDGNGNIRFKHVGFAGSDKGILDEVSAMIDIAMQTDVKTDNKAGEE</sequence>
<dbReference type="PROSITE" id="PS00194">
    <property type="entry name" value="THIOREDOXIN_1"/>
    <property type="match status" value="1"/>
</dbReference>
<dbReference type="InterPro" id="IPR013766">
    <property type="entry name" value="Thioredoxin_domain"/>
</dbReference>
<dbReference type="RefSeq" id="WP_107828971.1">
    <property type="nucleotide sequence ID" value="NZ_CP160205.1"/>
</dbReference>
<feature type="chain" id="PRO_5015662290" evidence="2">
    <location>
        <begin position="21"/>
        <end position="645"/>
    </location>
</feature>
<keyword evidence="5" id="KW-1185">Reference proteome</keyword>
<dbReference type="PANTHER" id="PTHR42852:SF17">
    <property type="entry name" value="THIOREDOXIN-LIKE PROTEIN HI_1115"/>
    <property type="match status" value="1"/>
</dbReference>
<dbReference type="InterPro" id="IPR017937">
    <property type="entry name" value="Thioredoxin_CS"/>
</dbReference>
<dbReference type="SUPFAM" id="SSF52833">
    <property type="entry name" value="Thioredoxin-like"/>
    <property type="match status" value="1"/>
</dbReference>
<dbReference type="InterPro" id="IPR050553">
    <property type="entry name" value="Thioredoxin_ResA/DsbE_sf"/>
</dbReference>
<dbReference type="EMBL" id="QAOQ01000004">
    <property type="protein sequence ID" value="PTQ97036.1"/>
    <property type="molecule type" value="Genomic_DNA"/>
</dbReference>
<dbReference type="AlphaFoldDB" id="A0A2T5JAE1"/>
<evidence type="ECO:0000313" key="4">
    <source>
        <dbReference type="EMBL" id="PTQ97036.1"/>
    </source>
</evidence>
<dbReference type="InterPro" id="IPR036249">
    <property type="entry name" value="Thioredoxin-like_sf"/>
</dbReference>
<dbReference type="Pfam" id="PF00578">
    <property type="entry name" value="AhpC-TSA"/>
    <property type="match status" value="1"/>
</dbReference>
<keyword evidence="4" id="KW-0413">Isomerase</keyword>
<reference evidence="4 5" key="1">
    <citation type="submission" date="2018-04" db="EMBL/GenBank/DDBJ databases">
        <title>Genomic Encyclopedia of Archaeal and Bacterial Type Strains, Phase II (KMG-II): from individual species to whole genera.</title>
        <authorList>
            <person name="Goeker M."/>
        </authorList>
    </citation>
    <scope>NUCLEOTIDE SEQUENCE [LARGE SCALE GENOMIC DNA]</scope>
    <source>
        <strain evidence="4 5">DSM 26809</strain>
    </source>
</reference>
<dbReference type="OrthoDB" id="634996at2"/>
<evidence type="ECO:0000259" key="3">
    <source>
        <dbReference type="PROSITE" id="PS51352"/>
    </source>
</evidence>
<accession>A0A2T5JAE1</accession>
<evidence type="ECO:0000313" key="5">
    <source>
        <dbReference type="Proteomes" id="UP000244168"/>
    </source>
</evidence>
<feature type="signal peptide" evidence="2">
    <location>
        <begin position="1"/>
        <end position="20"/>
    </location>
</feature>
<proteinExistence type="predicted"/>
<dbReference type="GO" id="GO:0016209">
    <property type="term" value="F:antioxidant activity"/>
    <property type="evidence" value="ECO:0007669"/>
    <property type="project" value="InterPro"/>
</dbReference>
<dbReference type="PANTHER" id="PTHR42852">
    <property type="entry name" value="THIOL:DISULFIDE INTERCHANGE PROTEIN DSBE"/>
    <property type="match status" value="1"/>
</dbReference>
<keyword evidence="2" id="KW-0732">Signal</keyword>
<dbReference type="Gene3D" id="3.40.30.10">
    <property type="entry name" value="Glutaredoxin"/>
    <property type="match status" value="1"/>
</dbReference>
<evidence type="ECO:0000256" key="2">
    <source>
        <dbReference type="SAM" id="SignalP"/>
    </source>
</evidence>
<keyword evidence="1" id="KW-0676">Redox-active center</keyword>
<evidence type="ECO:0000256" key="1">
    <source>
        <dbReference type="ARBA" id="ARBA00023284"/>
    </source>
</evidence>